<dbReference type="InterPro" id="IPR005481">
    <property type="entry name" value="BC-like_N"/>
</dbReference>
<keyword evidence="12" id="KW-0443">Lipid metabolism</keyword>
<dbReference type="PROSITE" id="PS00866">
    <property type="entry name" value="CPSASE_1"/>
    <property type="match status" value="1"/>
</dbReference>
<evidence type="ECO:0000256" key="3">
    <source>
        <dbReference type="ARBA" id="ARBA00011750"/>
    </source>
</evidence>
<evidence type="ECO:0000313" key="16">
    <source>
        <dbReference type="Proteomes" id="UP001304683"/>
    </source>
</evidence>
<evidence type="ECO:0000259" key="13">
    <source>
        <dbReference type="PROSITE" id="PS50975"/>
    </source>
</evidence>
<dbReference type="InterPro" id="IPR016185">
    <property type="entry name" value="PreATP-grasp_dom_sf"/>
</dbReference>
<evidence type="ECO:0000256" key="9">
    <source>
        <dbReference type="ARBA" id="ARBA00022842"/>
    </source>
</evidence>
<dbReference type="PROSITE" id="PS00867">
    <property type="entry name" value="CPSASE_2"/>
    <property type="match status" value="1"/>
</dbReference>
<dbReference type="InterPro" id="IPR005482">
    <property type="entry name" value="Biotin_COase_C"/>
</dbReference>
<dbReference type="PROSITE" id="PS50979">
    <property type="entry name" value="BC"/>
    <property type="match status" value="1"/>
</dbReference>
<keyword evidence="12" id="KW-0092">Biotin</keyword>
<comment type="function">
    <text evidence="1 12">This protein is a component of the acetyl coenzyme A carboxylase complex; first, biotin carboxylase catalyzes the carboxylation of the carrier protein and then the transcarboxylase transfers the carboxyl group to form malonyl-CoA.</text>
</comment>
<evidence type="ECO:0000256" key="11">
    <source>
        <dbReference type="PROSITE-ProRule" id="PRU00409"/>
    </source>
</evidence>
<dbReference type="PROSITE" id="PS50975">
    <property type="entry name" value="ATP_GRASP"/>
    <property type="match status" value="1"/>
</dbReference>
<comment type="catalytic activity">
    <reaction evidence="10 12">
        <text>N(6)-biotinyl-L-lysyl-[protein] + hydrogencarbonate + ATP = N(6)-carboxybiotinyl-L-lysyl-[protein] + ADP + phosphate + H(+)</text>
        <dbReference type="Rhea" id="RHEA:13501"/>
        <dbReference type="Rhea" id="RHEA-COMP:10505"/>
        <dbReference type="Rhea" id="RHEA-COMP:10506"/>
        <dbReference type="ChEBI" id="CHEBI:15378"/>
        <dbReference type="ChEBI" id="CHEBI:17544"/>
        <dbReference type="ChEBI" id="CHEBI:30616"/>
        <dbReference type="ChEBI" id="CHEBI:43474"/>
        <dbReference type="ChEBI" id="CHEBI:83144"/>
        <dbReference type="ChEBI" id="CHEBI:83145"/>
        <dbReference type="ChEBI" id="CHEBI:456216"/>
        <dbReference type="EC" id="6.3.4.14"/>
    </reaction>
</comment>
<dbReference type="Gene3D" id="3.30.470.20">
    <property type="entry name" value="ATP-grasp fold, B domain"/>
    <property type="match status" value="1"/>
</dbReference>
<evidence type="ECO:0000256" key="8">
    <source>
        <dbReference type="ARBA" id="ARBA00022840"/>
    </source>
</evidence>
<protein>
    <recommendedName>
        <fullName evidence="4 12">Biotin carboxylase</fullName>
        <ecNumber evidence="4 12">6.3.4.14</ecNumber>
    </recommendedName>
    <alternativeName>
        <fullName evidence="12">Acetyl-coenzyme A carboxylase biotin carboxylase subunit A</fullName>
    </alternativeName>
</protein>
<name>A0ABZ0QRJ4_9FIRM</name>
<dbReference type="PANTHER" id="PTHR48095">
    <property type="entry name" value="PYRUVATE CARBOXYLASE SUBUNIT A"/>
    <property type="match status" value="1"/>
</dbReference>
<keyword evidence="16" id="KW-1185">Reference proteome</keyword>
<reference evidence="15 16" key="1">
    <citation type="submission" date="2023-08" db="EMBL/GenBank/DDBJ databases">
        <title>Genome sequence of Thermaerobacter compostii strain Ins1, a spore-forming filamentous bacterium isolated from a deep geothermal reservoir.</title>
        <authorList>
            <person name="Bregnard D."/>
            <person name="Gonzalez D."/>
            <person name="Junier P."/>
        </authorList>
    </citation>
    <scope>NUCLEOTIDE SEQUENCE [LARGE SCALE GENOMIC DNA]</scope>
    <source>
        <strain evidence="15 16">Ins1</strain>
    </source>
</reference>
<sequence length="452" mass="50016">MFQKILIANRGEIAVRIIRACRELGIRTVAVYSEADADALHVAMADEAYCIGPPPAPRSYLHIPSLIEAASKAGVDAIHPGYGFLSENAHFAAVCKTWGIEFIGPSPEAIETMGLKSLAREAMRRAGVPVVPGSEGTVDDEDEALRIARDIGYPVLVKAAAGGGGRGIRVARDEQELVQALASARREAESTFGNGAVYLEKFLEEPRHIEIQVIADKHGHTLHLGERECSVQRRRQKMIEEAPSPAMTPELRQRMAEAAIRAAEAVEYVGAGTVEFLVDRDGNFYFIEMNTRIQVEHPVTELVTGIDLVKEQIRVAAGEPLSFTQDQVEFRGWAMECRINAEDPGNRFLPSPGTITLWEPPGGPGVRLDAGFRAGTTVQPFYDSLVGKLIVWGRDRQEAIARMRRALDEFRIEGIRTTIPLYREILQRDDFQQGRFHTRWLEEEVLAGRQGA</sequence>
<keyword evidence="5 12" id="KW-0436">Ligase</keyword>
<dbReference type="RefSeq" id="WP_135224508.1">
    <property type="nucleotide sequence ID" value="NZ_CP132508.1"/>
</dbReference>
<evidence type="ECO:0000256" key="1">
    <source>
        <dbReference type="ARBA" id="ARBA00003761"/>
    </source>
</evidence>
<evidence type="ECO:0000259" key="14">
    <source>
        <dbReference type="PROSITE" id="PS50979"/>
    </source>
</evidence>
<dbReference type="EMBL" id="CP132508">
    <property type="protein sequence ID" value="WPD19008.1"/>
    <property type="molecule type" value="Genomic_DNA"/>
</dbReference>
<feature type="domain" description="Biotin carboxylation" evidence="14">
    <location>
        <begin position="1"/>
        <end position="446"/>
    </location>
</feature>
<dbReference type="InterPro" id="IPR004549">
    <property type="entry name" value="Acetyl_CoA_COase_biotin_COase"/>
</dbReference>
<dbReference type="Pfam" id="PF02785">
    <property type="entry name" value="Biotin_carb_C"/>
    <property type="match status" value="1"/>
</dbReference>
<gene>
    <name evidence="15" type="primary">accC</name>
    <name evidence="15" type="ORF">Q5761_11765</name>
</gene>
<dbReference type="NCBIfam" id="TIGR00514">
    <property type="entry name" value="accC"/>
    <property type="match status" value="1"/>
</dbReference>
<dbReference type="PANTHER" id="PTHR48095:SF2">
    <property type="entry name" value="BIOTIN CARBOXYLASE, CHLOROPLASTIC"/>
    <property type="match status" value="1"/>
</dbReference>
<dbReference type="InterPro" id="IPR011764">
    <property type="entry name" value="Biotin_carboxylation_dom"/>
</dbReference>
<keyword evidence="6" id="KW-0479">Metal-binding</keyword>
<keyword evidence="12" id="KW-0276">Fatty acid metabolism</keyword>
<dbReference type="InterPro" id="IPR011054">
    <property type="entry name" value="Rudment_hybrid_motif"/>
</dbReference>
<accession>A0ABZ0QRJ4</accession>
<evidence type="ECO:0000256" key="7">
    <source>
        <dbReference type="ARBA" id="ARBA00022741"/>
    </source>
</evidence>
<keyword evidence="8 11" id="KW-0067">ATP-binding</keyword>
<dbReference type="SMART" id="SM00878">
    <property type="entry name" value="Biotin_carb_C"/>
    <property type="match status" value="1"/>
</dbReference>
<dbReference type="SUPFAM" id="SSF52440">
    <property type="entry name" value="PreATP-grasp domain"/>
    <property type="match status" value="1"/>
</dbReference>
<dbReference type="InterPro" id="IPR051602">
    <property type="entry name" value="ACC_Biotin_Carboxylase"/>
</dbReference>
<dbReference type="EC" id="6.3.4.14" evidence="4 12"/>
<evidence type="ECO:0000256" key="10">
    <source>
        <dbReference type="ARBA" id="ARBA00048600"/>
    </source>
</evidence>
<evidence type="ECO:0000313" key="15">
    <source>
        <dbReference type="EMBL" id="WPD19008.1"/>
    </source>
</evidence>
<dbReference type="SUPFAM" id="SSF56059">
    <property type="entry name" value="Glutathione synthetase ATP-binding domain-like"/>
    <property type="match status" value="1"/>
</dbReference>
<evidence type="ECO:0000256" key="5">
    <source>
        <dbReference type="ARBA" id="ARBA00022598"/>
    </source>
</evidence>
<dbReference type="SUPFAM" id="SSF51246">
    <property type="entry name" value="Rudiment single hybrid motif"/>
    <property type="match status" value="1"/>
</dbReference>
<evidence type="ECO:0000256" key="4">
    <source>
        <dbReference type="ARBA" id="ARBA00013263"/>
    </source>
</evidence>
<comment type="subunit">
    <text evidence="3 12">Acetyl-CoA carboxylase is a heterohexamer of biotin carboxyl carrier protein, biotin carboxylase and the two subunits of carboxyl transferase in a 2:2 complex.</text>
</comment>
<dbReference type="NCBIfam" id="NF006367">
    <property type="entry name" value="PRK08591.1"/>
    <property type="match status" value="1"/>
</dbReference>
<evidence type="ECO:0000256" key="6">
    <source>
        <dbReference type="ARBA" id="ARBA00022723"/>
    </source>
</evidence>
<dbReference type="InterPro" id="IPR011761">
    <property type="entry name" value="ATP-grasp"/>
</dbReference>
<keyword evidence="9" id="KW-0460">Magnesium</keyword>
<evidence type="ECO:0000256" key="2">
    <source>
        <dbReference type="ARBA" id="ARBA00004956"/>
    </source>
</evidence>
<dbReference type="Pfam" id="PF02786">
    <property type="entry name" value="CPSase_L_D2"/>
    <property type="match status" value="1"/>
</dbReference>
<organism evidence="15 16">
    <name type="scientific">Thermaerobacter composti</name>
    <dbReference type="NCBI Taxonomy" id="554949"/>
    <lineage>
        <taxon>Bacteria</taxon>
        <taxon>Bacillati</taxon>
        <taxon>Bacillota</taxon>
        <taxon>Clostridia</taxon>
        <taxon>Eubacteriales</taxon>
        <taxon>Clostridiales Family XVII. Incertae Sedis</taxon>
        <taxon>Thermaerobacter</taxon>
    </lineage>
</organism>
<comment type="pathway">
    <text evidence="2 12">Lipid metabolism; malonyl-CoA biosynthesis; malonyl-CoA from acetyl-CoA: step 1/1.</text>
</comment>
<keyword evidence="7 11" id="KW-0547">Nucleotide-binding</keyword>
<dbReference type="Pfam" id="PF00289">
    <property type="entry name" value="Biotin_carb_N"/>
    <property type="match status" value="1"/>
</dbReference>
<proteinExistence type="predicted"/>
<feature type="domain" description="ATP-grasp" evidence="13">
    <location>
        <begin position="120"/>
        <end position="317"/>
    </location>
</feature>
<dbReference type="InterPro" id="IPR005479">
    <property type="entry name" value="CPAse_ATP-bd"/>
</dbReference>
<keyword evidence="12" id="KW-0444">Lipid biosynthesis</keyword>
<evidence type="ECO:0000256" key="12">
    <source>
        <dbReference type="RuleBase" id="RU365063"/>
    </source>
</evidence>
<dbReference type="GO" id="GO:0004075">
    <property type="term" value="F:biotin carboxylase activity"/>
    <property type="evidence" value="ECO:0007669"/>
    <property type="project" value="UniProtKB-EC"/>
</dbReference>
<keyword evidence="12" id="KW-0275">Fatty acid biosynthesis</keyword>
<dbReference type="Proteomes" id="UP001304683">
    <property type="component" value="Chromosome"/>
</dbReference>